<evidence type="ECO:0000313" key="1">
    <source>
        <dbReference type="EMBL" id="KAH3815573.1"/>
    </source>
</evidence>
<organism evidence="1 2">
    <name type="scientific">Dreissena polymorpha</name>
    <name type="common">Zebra mussel</name>
    <name type="synonym">Mytilus polymorpha</name>
    <dbReference type="NCBI Taxonomy" id="45954"/>
    <lineage>
        <taxon>Eukaryota</taxon>
        <taxon>Metazoa</taxon>
        <taxon>Spiralia</taxon>
        <taxon>Lophotrochozoa</taxon>
        <taxon>Mollusca</taxon>
        <taxon>Bivalvia</taxon>
        <taxon>Autobranchia</taxon>
        <taxon>Heteroconchia</taxon>
        <taxon>Euheterodonta</taxon>
        <taxon>Imparidentia</taxon>
        <taxon>Neoheterodontei</taxon>
        <taxon>Myida</taxon>
        <taxon>Dreissenoidea</taxon>
        <taxon>Dreissenidae</taxon>
        <taxon>Dreissena</taxon>
    </lineage>
</organism>
<evidence type="ECO:0000313" key="2">
    <source>
        <dbReference type="Proteomes" id="UP000828390"/>
    </source>
</evidence>
<reference evidence="1" key="1">
    <citation type="journal article" date="2019" name="bioRxiv">
        <title>The Genome of the Zebra Mussel, Dreissena polymorpha: A Resource for Invasive Species Research.</title>
        <authorList>
            <person name="McCartney M.A."/>
            <person name="Auch B."/>
            <person name="Kono T."/>
            <person name="Mallez S."/>
            <person name="Zhang Y."/>
            <person name="Obille A."/>
            <person name="Becker A."/>
            <person name="Abrahante J.E."/>
            <person name="Garbe J."/>
            <person name="Badalamenti J.P."/>
            <person name="Herman A."/>
            <person name="Mangelson H."/>
            <person name="Liachko I."/>
            <person name="Sullivan S."/>
            <person name="Sone E.D."/>
            <person name="Koren S."/>
            <person name="Silverstein K.A.T."/>
            <person name="Beckman K.B."/>
            <person name="Gohl D.M."/>
        </authorList>
    </citation>
    <scope>NUCLEOTIDE SEQUENCE</scope>
    <source>
        <strain evidence="1">Duluth1</strain>
        <tissue evidence="1">Whole animal</tissue>
    </source>
</reference>
<dbReference type="EMBL" id="JAIWYP010000006">
    <property type="protein sequence ID" value="KAH3815573.1"/>
    <property type="molecule type" value="Genomic_DNA"/>
</dbReference>
<protein>
    <submittedName>
        <fullName evidence="1">Uncharacterized protein</fullName>
    </submittedName>
</protein>
<proteinExistence type="predicted"/>
<accession>A0A9D4GEZ0</accession>
<dbReference type="AlphaFoldDB" id="A0A9D4GEZ0"/>
<comment type="caution">
    <text evidence="1">The sequence shown here is derived from an EMBL/GenBank/DDBJ whole genome shotgun (WGS) entry which is preliminary data.</text>
</comment>
<gene>
    <name evidence="1" type="ORF">DPMN_144101</name>
</gene>
<reference evidence="1" key="2">
    <citation type="submission" date="2020-11" db="EMBL/GenBank/DDBJ databases">
        <authorList>
            <person name="McCartney M.A."/>
            <person name="Auch B."/>
            <person name="Kono T."/>
            <person name="Mallez S."/>
            <person name="Becker A."/>
            <person name="Gohl D.M."/>
            <person name="Silverstein K.A.T."/>
            <person name="Koren S."/>
            <person name="Bechman K.B."/>
            <person name="Herman A."/>
            <person name="Abrahante J.E."/>
            <person name="Garbe J."/>
        </authorList>
    </citation>
    <scope>NUCLEOTIDE SEQUENCE</scope>
    <source>
        <strain evidence="1">Duluth1</strain>
        <tissue evidence="1">Whole animal</tissue>
    </source>
</reference>
<dbReference type="Proteomes" id="UP000828390">
    <property type="component" value="Unassembled WGS sequence"/>
</dbReference>
<keyword evidence="2" id="KW-1185">Reference proteome</keyword>
<sequence>MSVESTPHLNDTRPISTLERSFLLYPRGVILEECRDVQITLTTELRAGRRILRAFISRSEFVSFIFFVIQDADVNITIEAHTVDWLFSRPLWMQSPAWYMLCVWRGQPLPADVPYHKRLASERPGQEVVTSLSRPHPRAILLRGATAAANMGISDRFFKSYGRWSRKSAEYGYVEDYVENRIRLS</sequence>
<name>A0A9D4GEZ0_DREPO</name>